<organism evidence="3 4">
    <name type="scientific">candidate division WWE3 bacterium GW2011_GWF1_42_14</name>
    <dbReference type="NCBI Taxonomy" id="1619138"/>
    <lineage>
        <taxon>Bacteria</taxon>
        <taxon>Katanobacteria</taxon>
    </lineage>
</organism>
<evidence type="ECO:0000256" key="1">
    <source>
        <dbReference type="ARBA" id="ARBA00023196"/>
    </source>
</evidence>
<comment type="caution">
    <text evidence="3">The sequence shown here is derived from an EMBL/GenBank/DDBJ whole genome shotgun (WGS) entry which is preliminary data.</text>
</comment>
<gene>
    <name evidence="3" type="ORF">UV00_C0023G0007</name>
</gene>
<dbReference type="InterPro" id="IPR036771">
    <property type="entry name" value="ATPsynth_dsu/esu_N"/>
</dbReference>
<dbReference type="Pfam" id="PF02823">
    <property type="entry name" value="ATP-synt_DE_N"/>
    <property type="match status" value="1"/>
</dbReference>
<dbReference type="Gene3D" id="2.60.15.10">
    <property type="entry name" value="F0F1 ATP synthase delta/epsilon subunit, N-terminal"/>
    <property type="match status" value="1"/>
</dbReference>
<dbReference type="EMBL" id="LCCU01000023">
    <property type="protein sequence ID" value="KKS36686.1"/>
    <property type="molecule type" value="Genomic_DNA"/>
</dbReference>
<keyword evidence="1" id="KW-0139">CF(1)</keyword>
<evidence type="ECO:0000313" key="3">
    <source>
        <dbReference type="EMBL" id="KKS36686.1"/>
    </source>
</evidence>
<dbReference type="InterPro" id="IPR020546">
    <property type="entry name" value="ATP_synth_F1_dsu/esu_N"/>
</dbReference>
<reference evidence="3 4" key="1">
    <citation type="journal article" date="2015" name="Nature">
        <title>rRNA introns, odd ribosomes, and small enigmatic genomes across a large radiation of phyla.</title>
        <authorList>
            <person name="Brown C.T."/>
            <person name="Hug L.A."/>
            <person name="Thomas B.C."/>
            <person name="Sharon I."/>
            <person name="Castelle C.J."/>
            <person name="Singh A."/>
            <person name="Wilkins M.J."/>
            <person name="Williams K.H."/>
            <person name="Banfield J.F."/>
        </authorList>
    </citation>
    <scope>NUCLEOTIDE SEQUENCE [LARGE SCALE GENOMIC DNA]</scope>
</reference>
<evidence type="ECO:0000259" key="2">
    <source>
        <dbReference type="Pfam" id="PF02823"/>
    </source>
</evidence>
<proteinExistence type="predicted"/>
<accession>A0A0G1ARI3</accession>
<dbReference type="AlphaFoldDB" id="A0A0G1ARI3"/>
<feature type="domain" description="ATP synthase F1 complex delta/epsilon subunit N-terminal" evidence="2">
    <location>
        <begin position="10"/>
        <end position="80"/>
    </location>
</feature>
<dbReference type="GO" id="GO:0015986">
    <property type="term" value="P:proton motive force-driven ATP synthesis"/>
    <property type="evidence" value="ECO:0007669"/>
    <property type="project" value="InterPro"/>
</dbReference>
<protein>
    <recommendedName>
        <fullName evidence="2">ATP synthase F1 complex delta/epsilon subunit N-terminal domain-containing protein</fullName>
    </recommendedName>
</protein>
<dbReference type="Proteomes" id="UP000033847">
    <property type="component" value="Unassembled WGS sequence"/>
</dbReference>
<dbReference type="SUPFAM" id="SSF51344">
    <property type="entry name" value="Epsilon subunit of F1F0-ATP synthase N-terminal domain"/>
    <property type="match status" value="1"/>
</dbReference>
<evidence type="ECO:0000313" key="4">
    <source>
        <dbReference type="Proteomes" id="UP000033847"/>
    </source>
</evidence>
<name>A0A0G1ARI3_UNCKA</name>
<dbReference type="GO" id="GO:0045259">
    <property type="term" value="C:proton-transporting ATP synthase complex"/>
    <property type="evidence" value="ECO:0007669"/>
    <property type="project" value="UniProtKB-KW"/>
</dbReference>
<sequence>MSSAPSSQILQVIIRLKDRILWQGEATSFSSTNQIGPFDILPEHARFVGLIEQYITVHTLTKEEKWPIAKGILSVKDSVVEAYLDY</sequence>
<keyword evidence="1" id="KW-0066">ATP synthesis</keyword>